<dbReference type="OrthoDB" id="9776279at2"/>
<reference evidence="2 3" key="1">
    <citation type="submission" date="2019-03" db="EMBL/GenBank/DDBJ databases">
        <title>Genome sequence of Thiobacillaceae bacterium LSR1, a sulfur-oxidizing bacterium isolated from freshwater sediment.</title>
        <authorList>
            <person name="Li S."/>
        </authorList>
    </citation>
    <scope>NUCLEOTIDE SEQUENCE [LARGE SCALE GENOMIC DNA]</scope>
    <source>
        <strain evidence="2 3">LSR1</strain>
    </source>
</reference>
<accession>A0A4R1BIP1</accession>
<dbReference type="EMBL" id="SJZB01000014">
    <property type="protein sequence ID" value="TCJ17195.1"/>
    <property type="molecule type" value="Genomic_DNA"/>
</dbReference>
<dbReference type="Gene3D" id="3.40.50.1820">
    <property type="entry name" value="alpha/beta hydrolase"/>
    <property type="match status" value="1"/>
</dbReference>
<proteinExistence type="predicted"/>
<protein>
    <submittedName>
        <fullName evidence="2">DUF3530 family protein</fullName>
    </submittedName>
</protein>
<evidence type="ECO:0000313" key="2">
    <source>
        <dbReference type="EMBL" id="TCJ17195.1"/>
    </source>
</evidence>
<name>A0A4R1BIP1_9PROT</name>
<dbReference type="InterPro" id="IPR022529">
    <property type="entry name" value="DUF3530"/>
</dbReference>
<dbReference type="AlphaFoldDB" id="A0A4R1BIP1"/>
<dbReference type="InterPro" id="IPR029058">
    <property type="entry name" value="AB_hydrolase_fold"/>
</dbReference>
<dbReference type="SUPFAM" id="SSF53474">
    <property type="entry name" value="alpha/beta-Hydrolases"/>
    <property type="match status" value="1"/>
</dbReference>
<evidence type="ECO:0000313" key="3">
    <source>
        <dbReference type="Proteomes" id="UP000295443"/>
    </source>
</evidence>
<feature type="chain" id="PRO_5020322520" evidence="1">
    <location>
        <begin position="19"/>
        <end position="241"/>
    </location>
</feature>
<gene>
    <name evidence="2" type="ORF">EZJ19_04385</name>
</gene>
<dbReference type="RefSeq" id="WP_131445078.1">
    <property type="nucleotide sequence ID" value="NZ_SJZB01000014.1"/>
</dbReference>
<comment type="caution">
    <text evidence="2">The sequence shown here is derived from an EMBL/GenBank/DDBJ whole genome shotgun (WGS) entry which is preliminary data.</text>
</comment>
<sequence>MRYLLALAALLASLNACAADYAREQKWADEVLPSVLVGDPVWLAQANGHKFLGLYTPVANAKAGLVVVHGIGVHPDWGLVSALRQQLPEAGYATLSVQMPVLAADAKVDDYLPTFDEAAERLKLAVQFLKDKGYTKVAIVAHSLGTRMSYHYLSQTPATPVVAWVAIGAPAALDTAKLRMPILDLYGQNDLPAVLAGAATRAAGLKQKGSTQVVVPGADHFFEGKDGPLLGQVRAWLDKTL</sequence>
<keyword evidence="3" id="KW-1185">Reference proteome</keyword>
<dbReference type="Proteomes" id="UP000295443">
    <property type="component" value="Unassembled WGS sequence"/>
</dbReference>
<keyword evidence="1" id="KW-0732">Signal</keyword>
<feature type="signal peptide" evidence="1">
    <location>
        <begin position="1"/>
        <end position="18"/>
    </location>
</feature>
<evidence type="ECO:0000256" key="1">
    <source>
        <dbReference type="SAM" id="SignalP"/>
    </source>
</evidence>
<organism evidence="2 3">
    <name type="scientific">Parasulfuritortus cantonensis</name>
    <dbReference type="NCBI Taxonomy" id="2528202"/>
    <lineage>
        <taxon>Bacteria</taxon>
        <taxon>Pseudomonadati</taxon>
        <taxon>Pseudomonadota</taxon>
        <taxon>Betaproteobacteria</taxon>
        <taxon>Nitrosomonadales</taxon>
        <taxon>Thiobacillaceae</taxon>
        <taxon>Parasulfuritortus</taxon>
    </lineage>
</organism>
<dbReference type="Pfam" id="PF12048">
    <property type="entry name" value="DUF3530"/>
    <property type="match status" value="1"/>
</dbReference>